<comment type="caution">
    <text evidence="3">The sequence shown here is derived from an EMBL/GenBank/DDBJ whole genome shotgun (WGS) entry which is preliminary data.</text>
</comment>
<dbReference type="Proteomes" id="UP000440498">
    <property type="component" value="Unassembled WGS sequence"/>
</dbReference>
<dbReference type="PROSITE" id="PS51257">
    <property type="entry name" value="PROKAR_LIPOPROTEIN"/>
    <property type="match status" value="1"/>
</dbReference>
<reference evidence="3 4" key="1">
    <citation type="submission" date="2019-10" db="EMBL/GenBank/DDBJ databases">
        <title>Two novel species isolated from a subtropical stream in China.</title>
        <authorList>
            <person name="Lu H."/>
        </authorList>
    </citation>
    <scope>NUCLEOTIDE SEQUENCE [LARGE SCALE GENOMIC DNA]</scope>
    <source>
        <strain evidence="3 4">FT29W</strain>
    </source>
</reference>
<proteinExistence type="predicted"/>
<accession>A0A6A7NBD9</accession>
<evidence type="ECO:0000313" key="3">
    <source>
        <dbReference type="EMBL" id="MQA42489.1"/>
    </source>
</evidence>
<evidence type="ECO:0000256" key="1">
    <source>
        <dbReference type="SAM" id="MobiDB-lite"/>
    </source>
</evidence>
<dbReference type="RefSeq" id="WP_152841584.1">
    <property type="nucleotide sequence ID" value="NZ_WHUG01000021.1"/>
</dbReference>
<sequence length="81" mass="8396">MSTKKIGVALFAGIFALALAGCASTGDRDAAVPQQAAAAQPCKGTEPTTGSSIRRRDCGNSPVQTVNADNLREYKREAGTR</sequence>
<evidence type="ECO:0000313" key="4">
    <source>
        <dbReference type="Proteomes" id="UP000440498"/>
    </source>
</evidence>
<feature type="region of interest" description="Disordered" evidence="1">
    <location>
        <begin position="33"/>
        <end position="81"/>
    </location>
</feature>
<feature type="chain" id="PRO_5025651764" description="Lipoprotein" evidence="2">
    <location>
        <begin position="21"/>
        <end position="81"/>
    </location>
</feature>
<evidence type="ECO:0000256" key="2">
    <source>
        <dbReference type="SAM" id="SignalP"/>
    </source>
</evidence>
<evidence type="ECO:0008006" key="5">
    <source>
        <dbReference type="Google" id="ProtNLM"/>
    </source>
</evidence>
<feature type="signal peptide" evidence="2">
    <location>
        <begin position="1"/>
        <end position="20"/>
    </location>
</feature>
<name>A0A6A7NBD9_9BURK</name>
<feature type="compositionally biased region" description="Basic and acidic residues" evidence="1">
    <location>
        <begin position="70"/>
        <end position="81"/>
    </location>
</feature>
<protein>
    <recommendedName>
        <fullName evidence="5">Lipoprotein</fullName>
    </recommendedName>
</protein>
<keyword evidence="2" id="KW-0732">Signal</keyword>
<keyword evidence="4" id="KW-1185">Reference proteome</keyword>
<dbReference type="AlphaFoldDB" id="A0A6A7NBD9"/>
<dbReference type="EMBL" id="WHUG01000021">
    <property type="protein sequence ID" value="MQA42489.1"/>
    <property type="molecule type" value="Genomic_DNA"/>
</dbReference>
<gene>
    <name evidence="3" type="ORF">GEV02_30590</name>
</gene>
<organism evidence="3 4">
    <name type="scientific">Rugamonas aquatica</name>
    <dbReference type="NCBI Taxonomy" id="2743357"/>
    <lineage>
        <taxon>Bacteria</taxon>
        <taxon>Pseudomonadati</taxon>
        <taxon>Pseudomonadota</taxon>
        <taxon>Betaproteobacteria</taxon>
        <taxon>Burkholderiales</taxon>
        <taxon>Oxalobacteraceae</taxon>
        <taxon>Telluria group</taxon>
        <taxon>Rugamonas</taxon>
    </lineage>
</organism>